<protein>
    <recommendedName>
        <fullName evidence="3">Glycosyltransferase family 9 protein</fullName>
    </recommendedName>
</protein>
<evidence type="ECO:0000313" key="1">
    <source>
        <dbReference type="EMBL" id="APW37329.1"/>
    </source>
</evidence>
<evidence type="ECO:0000313" key="2">
    <source>
        <dbReference type="Proteomes" id="UP000186609"/>
    </source>
</evidence>
<dbReference type="KEGG" id="rhy:RD110_09095"/>
<evidence type="ECO:0008006" key="3">
    <source>
        <dbReference type="Google" id="ProtNLM"/>
    </source>
</evidence>
<proteinExistence type="predicted"/>
<reference evidence="1 2" key="1">
    <citation type="submission" date="2017-01" db="EMBL/GenBank/DDBJ databases">
        <authorList>
            <person name="Mah S.A."/>
            <person name="Swanson W.J."/>
            <person name="Moy G.W."/>
            <person name="Vacquier V.D."/>
        </authorList>
    </citation>
    <scope>NUCLEOTIDE SEQUENCE [LARGE SCALE GENOMIC DNA]</scope>
    <source>
        <strain evidence="1 2">DCY110</strain>
    </source>
</reference>
<dbReference type="AlphaFoldDB" id="A0A1P8JU84"/>
<dbReference type="OrthoDB" id="7184935at2"/>
<dbReference type="EMBL" id="CP019236">
    <property type="protein sequence ID" value="APW37329.1"/>
    <property type="molecule type" value="Genomic_DNA"/>
</dbReference>
<name>A0A1P8JU84_9BURK</name>
<organism evidence="1 2">
    <name type="scientific">Rhodoferax koreensis</name>
    <dbReference type="NCBI Taxonomy" id="1842727"/>
    <lineage>
        <taxon>Bacteria</taxon>
        <taxon>Pseudomonadati</taxon>
        <taxon>Pseudomonadota</taxon>
        <taxon>Betaproteobacteria</taxon>
        <taxon>Burkholderiales</taxon>
        <taxon>Comamonadaceae</taxon>
        <taxon>Rhodoferax</taxon>
    </lineage>
</organism>
<dbReference type="SUPFAM" id="SSF53756">
    <property type="entry name" value="UDP-Glycosyltransferase/glycogen phosphorylase"/>
    <property type="match status" value="1"/>
</dbReference>
<dbReference type="STRING" id="1842727.RD110_09095"/>
<keyword evidence="2" id="KW-1185">Reference proteome</keyword>
<dbReference type="RefSeq" id="WP_076198741.1">
    <property type="nucleotide sequence ID" value="NZ_CP019236.1"/>
</dbReference>
<dbReference type="Proteomes" id="UP000186609">
    <property type="component" value="Chromosome"/>
</dbReference>
<sequence>MRIGLIQTRGIGDIVIAAPIAQHFVDQGHEVLWPVDRRFQPFVQAAFPEIRFLAVDTGETGDATRAYFYDTPAALLQAAGCEQVFCLYSYLSGLDVVNARLAKSLKFDEYKYAVAGVPFARKWQLRVSRDAAREQALFEWLDIRGPYALLHEFGSNFRLQIELPPDITASHQVVRISELSSNPFDWLGVIERASLFACVDSCFANLAEQLDLCARKFLFLRSDIGFTPVFRNNWQFR</sequence>
<accession>A0A1P8JU84</accession>
<gene>
    <name evidence="1" type="ORF">RD110_09095</name>
</gene>